<dbReference type="eggNOG" id="ENOG5032I4Z">
    <property type="taxonomic scope" value="Bacteria"/>
</dbReference>
<accession>A0A074JRP6</accession>
<gene>
    <name evidence="3" type="ORF">DT23_13365</name>
</gene>
<feature type="region of interest" description="Disordered" evidence="1">
    <location>
        <begin position="30"/>
        <end position="51"/>
    </location>
</feature>
<sequence length="139" mass="15457">MKRFLLALPLIACTLSGAAFAQSSLPEVMRAGKRPAPDGPSAQTKPDEPECKTLTTGSTFCKVTEDGVSRWVLQGKLRADFGVGDAFPVYKHSMLMDLRRYKLPSVTGPWRYYVVRGMIYRVDNKTKKVIEVVGPTYAR</sequence>
<proteinExistence type="predicted"/>
<evidence type="ECO:0000313" key="4">
    <source>
        <dbReference type="Proteomes" id="UP000027471"/>
    </source>
</evidence>
<keyword evidence="4" id="KW-1185">Reference proteome</keyword>
<evidence type="ECO:0000256" key="1">
    <source>
        <dbReference type="SAM" id="MobiDB-lite"/>
    </source>
</evidence>
<comment type="caution">
    <text evidence="3">The sequence shown here is derived from an EMBL/GenBank/DDBJ whole genome shotgun (WGS) entry which is preliminary data.</text>
</comment>
<dbReference type="AlphaFoldDB" id="A0A074JRP6"/>
<feature type="chain" id="PRO_5001697055" evidence="2">
    <location>
        <begin position="22"/>
        <end position="139"/>
    </location>
</feature>
<feature type="signal peptide" evidence="2">
    <location>
        <begin position="1"/>
        <end position="21"/>
    </location>
</feature>
<reference evidence="3 4" key="1">
    <citation type="journal article" date="2015" name="Antonie Van Leeuwenhoek">
        <title>Thioclava indica sp. nov., isolated from surface seawater of the Indian Ocean.</title>
        <authorList>
            <person name="Liu Y."/>
            <person name="Lai Q."/>
            <person name="Du J."/>
            <person name="Xu H."/>
            <person name="Jiang L."/>
            <person name="Shao Z."/>
        </authorList>
    </citation>
    <scope>NUCLEOTIDE SEQUENCE [LARGE SCALE GENOMIC DNA]</scope>
    <source>
        <strain evidence="3 4">DT23-4</strain>
    </source>
</reference>
<protein>
    <submittedName>
        <fullName evidence="3">Uncharacterized protein</fullName>
    </submittedName>
</protein>
<organism evidence="3 4">
    <name type="scientific">Thioclava indica</name>
    <dbReference type="NCBI Taxonomy" id="1353528"/>
    <lineage>
        <taxon>Bacteria</taxon>
        <taxon>Pseudomonadati</taxon>
        <taxon>Pseudomonadota</taxon>
        <taxon>Alphaproteobacteria</taxon>
        <taxon>Rhodobacterales</taxon>
        <taxon>Paracoccaceae</taxon>
        <taxon>Thioclava</taxon>
    </lineage>
</organism>
<keyword evidence="2" id="KW-0732">Signal</keyword>
<evidence type="ECO:0000256" key="2">
    <source>
        <dbReference type="SAM" id="SignalP"/>
    </source>
</evidence>
<evidence type="ECO:0000313" key="3">
    <source>
        <dbReference type="EMBL" id="KEO60321.1"/>
    </source>
</evidence>
<dbReference type="Proteomes" id="UP000027471">
    <property type="component" value="Unassembled WGS sequence"/>
</dbReference>
<dbReference type="EMBL" id="AUNB01000019">
    <property type="protein sequence ID" value="KEO60321.1"/>
    <property type="molecule type" value="Genomic_DNA"/>
</dbReference>
<name>A0A074JRP6_9RHOB</name>
<dbReference type="OrthoDB" id="7873677at2"/>
<dbReference type="RefSeq" id="WP_038130111.1">
    <property type="nucleotide sequence ID" value="NZ_AUNB01000019.1"/>
</dbReference>